<feature type="region of interest" description="Disordered" evidence="1">
    <location>
        <begin position="409"/>
        <end position="446"/>
    </location>
</feature>
<feature type="compositionally biased region" description="Acidic residues" evidence="1">
    <location>
        <begin position="333"/>
        <end position="350"/>
    </location>
</feature>
<dbReference type="Proteomes" id="UP001217417">
    <property type="component" value="Unassembled WGS sequence"/>
</dbReference>
<protein>
    <submittedName>
        <fullName evidence="2">Uncharacterized protein</fullName>
    </submittedName>
</protein>
<name>A0AAD7QQQ2_9ASCO</name>
<evidence type="ECO:0000313" key="3">
    <source>
        <dbReference type="Proteomes" id="UP001217417"/>
    </source>
</evidence>
<dbReference type="GeneID" id="80879353"/>
<feature type="compositionally biased region" description="Basic residues" evidence="1">
    <location>
        <begin position="355"/>
        <end position="366"/>
    </location>
</feature>
<dbReference type="EMBL" id="JARPMG010000006">
    <property type="protein sequence ID" value="KAJ8099822.1"/>
    <property type="molecule type" value="Genomic_DNA"/>
</dbReference>
<feature type="compositionally biased region" description="Acidic residues" evidence="1">
    <location>
        <begin position="415"/>
        <end position="437"/>
    </location>
</feature>
<comment type="caution">
    <text evidence="2">The sequence shown here is derived from an EMBL/GenBank/DDBJ whole genome shotgun (WGS) entry which is preliminary data.</text>
</comment>
<evidence type="ECO:0000313" key="2">
    <source>
        <dbReference type="EMBL" id="KAJ8099822.1"/>
    </source>
</evidence>
<gene>
    <name evidence="2" type="ORF">POJ06DRAFT_117373</name>
</gene>
<accession>A0AAD7QQQ2</accession>
<feature type="compositionally biased region" description="Low complexity" evidence="1">
    <location>
        <begin position="1"/>
        <end position="14"/>
    </location>
</feature>
<feature type="compositionally biased region" description="Low complexity" evidence="1">
    <location>
        <begin position="275"/>
        <end position="287"/>
    </location>
</feature>
<evidence type="ECO:0000256" key="1">
    <source>
        <dbReference type="SAM" id="MobiDB-lite"/>
    </source>
</evidence>
<proteinExistence type="predicted"/>
<feature type="compositionally biased region" description="Low complexity" evidence="1">
    <location>
        <begin position="319"/>
        <end position="331"/>
    </location>
</feature>
<feature type="region of interest" description="Disordered" evidence="1">
    <location>
        <begin position="1"/>
        <end position="20"/>
    </location>
</feature>
<sequence>MSALTAMSASSSPSRHLHHSQALPTRPVYAPFSHTAASSCGSARRRSSLDFTWSAAFASLTQPSDFDTTSSIPEYTYLPQTIMSERRRSELFFPPSNPPPTTGDPMLDAFPYLAIGNQTNYDTGISVMGMVPEYLLAQQYQDAIFTSQRSESLSRPRQGPTSPISSASTTSVSPLDLPPMPLESPAHSHSSPLAAKWANYSMAQGYSTSTHNQLSSPGKITSLGVDLDAEADYPPAPPSAPILCEHSAIEIDLHDLAQTQGYSYTVRTSRREVAGSAGSASSDTTGSMQVPKSSCGASRGESTDVSLGSGGKRDDSEESTSPLTTPSQSNSMSEEDDDQEDDGDDDDEYMEPARRRARGLPRRRSAKQMMVADVPNSLPTMTYHGEFVHPEALHEFPPTLGLPFVPNAQWSAEQYSEEDGNDDDDSEGADDDDDESMEDKMARSKKGVYRCNHCPEKFNTMEQF</sequence>
<keyword evidence="3" id="KW-1185">Reference proteome</keyword>
<feature type="region of interest" description="Disordered" evidence="1">
    <location>
        <begin position="148"/>
        <end position="189"/>
    </location>
</feature>
<dbReference type="RefSeq" id="XP_056043272.1">
    <property type="nucleotide sequence ID" value="XM_056184187.1"/>
</dbReference>
<organism evidence="2 3">
    <name type="scientific">Lipomyces tetrasporus</name>
    <dbReference type="NCBI Taxonomy" id="54092"/>
    <lineage>
        <taxon>Eukaryota</taxon>
        <taxon>Fungi</taxon>
        <taxon>Dikarya</taxon>
        <taxon>Ascomycota</taxon>
        <taxon>Saccharomycotina</taxon>
        <taxon>Lipomycetes</taxon>
        <taxon>Lipomycetales</taxon>
        <taxon>Lipomycetaceae</taxon>
        <taxon>Lipomyces</taxon>
    </lineage>
</organism>
<feature type="region of interest" description="Disordered" evidence="1">
    <location>
        <begin position="275"/>
        <end position="371"/>
    </location>
</feature>
<feature type="compositionally biased region" description="Low complexity" evidence="1">
    <location>
        <begin position="160"/>
        <end position="174"/>
    </location>
</feature>
<reference evidence="2" key="1">
    <citation type="submission" date="2023-03" db="EMBL/GenBank/DDBJ databases">
        <title>Near-Complete genome sequence of Lipomyces tetrasporous NRRL Y-64009, an oleaginous yeast capable of growing on lignocellulosic hydrolysates.</title>
        <authorList>
            <consortium name="Lawrence Berkeley National Laboratory"/>
            <person name="Jagtap S.S."/>
            <person name="Liu J.-J."/>
            <person name="Walukiewicz H.E."/>
            <person name="Pangilinan J."/>
            <person name="Lipzen A."/>
            <person name="Ahrendt S."/>
            <person name="Koriabine M."/>
            <person name="Cobaugh K."/>
            <person name="Salamov A."/>
            <person name="Yoshinaga Y."/>
            <person name="Ng V."/>
            <person name="Daum C."/>
            <person name="Grigoriev I.V."/>
            <person name="Slininger P.J."/>
            <person name="Dien B.S."/>
            <person name="Jin Y.-S."/>
            <person name="Rao C.V."/>
        </authorList>
    </citation>
    <scope>NUCLEOTIDE SEQUENCE</scope>
    <source>
        <strain evidence="2">NRRL Y-64009</strain>
    </source>
</reference>
<dbReference type="AlphaFoldDB" id="A0AAD7QQQ2"/>